<sequence>MENLALSTQQYFELLPGKQLDLQFTHPVGLRLKTSLVGYSVGQYIIIKHPEPSKLSSYQDVLVAGNMVIVRYIVEGSQGQCCAFKSTIRSVSKHPYIMIFIDFPASIENRELRNHQRYVTHLPAAIYASKEKGEGQARINGVINDVSAKGCGFSFKSNNSKLSVNKTDIVVVIALSEEASLHIPAKVCNSRYQQGKVNVGIAFVDADQQVQQLLEHLLIESDR</sequence>
<dbReference type="Proteomes" id="UP000256899">
    <property type="component" value="Unassembled WGS sequence"/>
</dbReference>
<proteinExistence type="predicted"/>
<dbReference type="InterPro" id="IPR012349">
    <property type="entry name" value="Split_barrel_FMN-bd"/>
</dbReference>
<organism evidence="6 7">
    <name type="scientific">Thalassotalea euphylliae</name>
    <dbReference type="NCBI Taxonomy" id="1655234"/>
    <lineage>
        <taxon>Bacteria</taxon>
        <taxon>Pseudomonadati</taxon>
        <taxon>Pseudomonadota</taxon>
        <taxon>Gammaproteobacteria</taxon>
        <taxon>Alteromonadales</taxon>
        <taxon>Colwelliaceae</taxon>
        <taxon>Thalassotalea</taxon>
    </lineage>
</organism>
<evidence type="ECO:0000256" key="1">
    <source>
        <dbReference type="ARBA" id="ARBA00022636"/>
    </source>
</evidence>
<keyword evidence="6" id="KW-0966">Cell projection</keyword>
<comment type="caution">
    <text evidence="6">The sequence shown here is derived from an EMBL/GenBank/DDBJ whole genome shotgun (WGS) entry which is preliminary data.</text>
</comment>
<evidence type="ECO:0000259" key="5">
    <source>
        <dbReference type="Pfam" id="PF12945"/>
    </source>
</evidence>
<evidence type="ECO:0000256" key="3">
    <source>
        <dbReference type="ARBA" id="ARBA00023143"/>
    </source>
</evidence>
<dbReference type="GO" id="GO:0035438">
    <property type="term" value="F:cyclic-di-GMP binding"/>
    <property type="evidence" value="ECO:0007669"/>
    <property type="project" value="InterPro"/>
</dbReference>
<keyword evidence="6" id="KW-0282">Flagellum</keyword>
<dbReference type="Gene3D" id="2.30.110.10">
    <property type="entry name" value="Electron Transport, Fmn-binding Protein, Chain A"/>
    <property type="match status" value="1"/>
</dbReference>
<keyword evidence="3" id="KW-0975">Bacterial flagellum</keyword>
<dbReference type="InterPro" id="IPR009875">
    <property type="entry name" value="PilZ_domain"/>
</dbReference>
<dbReference type="Pfam" id="PF07238">
    <property type="entry name" value="PilZ"/>
    <property type="match status" value="1"/>
</dbReference>
<protein>
    <submittedName>
        <fullName evidence="6">Flagellar brake protein</fullName>
    </submittedName>
</protein>
<dbReference type="Pfam" id="PF12945">
    <property type="entry name" value="PilZNR"/>
    <property type="match status" value="1"/>
</dbReference>
<name>A0A3E0U7U5_9GAMM</name>
<gene>
    <name evidence="6" type="ORF">DXX94_17470</name>
</gene>
<keyword evidence="6" id="KW-0969">Cilium</keyword>
<feature type="domain" description="PilZ" evidence="4">
    <location>
        <begin position="112"/>
        <end position="219"/>
    </location>
</feature>
<dbReference type="EMBL" id="QUOT01000001">
    <property type="protein sequence ID" value="REL32784.1"/>
    <property type="molecule type" value="Genomic_DNA"/>
</dbReference>
<keyword evidence="7" id="KW-1185">Reference proteome</keyword>
<accession>A0A3E0U7U5</accession>
<dbReference type="Gene3D" id="2.40.10.220">
    <property type="entry name" value="predicted glycosyltransferase like domains"/>
    <property type="match status" value="1"/>
</dbReference>
<keyword evidence="1" id="KW-0973">c-di-GMP</keyword>
<keyword evidence="2" id="KW-0547">Nucleotide-binding</keyword>
<evidence type="ECO:0000313" key="7">
    <source>
        <dbReference type="Proteomes" id="UP000256899"/>
    </source>
</evidence>
<evidence type="ECO:0000259" key="4">
    <source>
        <dbReference type="Pfam" id="PF07238"/>
    </source>
</evidence>
<dbReference type="SUPFAM" id="SSF141371">
    <property type="entry name" value="PilZ domain-like"/>
    <property type="match status" value="2"/>
</dbReference>
<dbReference type="InterPro" id="IPR009926">
    <property type="entry name" value="T3SS_YcgR_PilZN"/>
</dbReference>
<evidence type="ECO:0000256" key="2">
    <source>
        <dbReference type="ARBA" id="ARBA00022741"/>
    </source>
</evidence>
<reference evidence="7" key="1">
    <citation type="submission" date="2018-08" db="EMBL/GenBank/DDBJ databases">
        <title>Thalassotalea euphylliae genome.</title>
        <authorList>
            <person name="Summers S."/>
            <person name="Rice S.A."/>
            <person name="Freckelton M.L."/>
            <person name="Nedved B.T."/>
            <person name="Hadfield M.G."/>
        </authorList>
    </citation>
    <scope>NUCLEOTIDE SEQUENCE [LARGE SCALE GENOMIC DNA]</scope>
    <source>
        <strain evidence="7">H3</strain>
    </source>
</reference>
<dbReference type="RefSeq" id="WP_116017865.1">
    <property type="nucleotide sequence ID" value="NZ_QUOT01000001.1"/>
</dbReference>
<dbReference type="AlphaFoldDB" id="A0A3E0U7U5"/>
<evidence type="ECO:0000313" key="6">
    <source>
        <dbReference type="EMBL" id="REL32784.1"/>
    </source>
</evidence>
<feature type="domain" description="Type III secretion system flagellar brake protein YcgR PilZN" evidence="5">
    <location>
        <begin position="16"/>
        <end position="104"/>
    </location>
</feature>